<dbReference type="SUPFAM" id="SSF101936">
    <property type="entry name" value="DNA-binding pseudobarrel domain"/>
    <property type="match status" value="1"/>
</dbReference>
<keyword evidence="2" id="KW-0805">Transcription regulation</keyword>
<proteinExistence type="predicted"/>
<keyword evidence="4" id="KW-0804">Transcription</keyword>
<dbReference type="Gene3D" id="2.40.330.10">
    <property type="entry name" value="DNA-binding pseudobarrel domain"/>
    <property type="match status" value="1"/>
</dbReference>
<evidence type="ECO:0000313" key="8">
    <source>
        <dbReference type="EnsemblPlants" id="Ma03_p00080.1"/>
    </source>
</evidence>
<dbReference type="GO" id="GO:0003700">
    <property type="term" value="F:DNA-binding transcription factor activity"/>
    <property type="evidence" value="ECO:0007669"/>
    <property type="project" value="InterPro"/>
</dbReference>
<keyword evidence="5" id="KW-0539">Nucleus</keyword>
<reference evidence="8" key="2">
    <citation type="submission" date="2021-05" db="UniProtKB">
        <authorList>
            <consortium name="EnsemblPlants"/>
        </authorList>
    </citation>
    <scope>IDENTIFICATION</scope>
    <source>
        <strain evidence="8">subsp. malaccensis</strain>
    </source>
</reference>
<evidence type="ECO:0000256" key="5">
    <source>
        <dbReference type="ARBA" id="ARBA00023242"/>
    </source>
</evidence>
<evidence type="ECO:0000256" key="2">
    <source>
        <dbReference type="ARBA" id="ARBA00023015"/>
    </source>
</evidence>
<evidence type="ECO:0000259" key="6">
    <source>
        <dbReference type="SMART" id="SM01019"/>
    </source>
</evidence>
<accession>A0A804I6S7</accession>
<dbReference type="EnsemblPlants" id="Ma03_t00080.1">
    <property type="protein sequence ID" value="Ma03_p00080.1"/>
    <property type="gene ID" value="Ma03_g00080"/>
</dbReference>
<dbReference type="PANTHER" id="PTHR31140">
    <property type="entry name" value="B3 DOMAIN-CONTAINING TRANSCRIPTION FACTOR ABI3"/>
    <property type="match status" value="1"/>
</dbReference>
<dbReference type="Proteomes" id="UP000012960">
    <property type="component" value="Unplaced"/>
</dbReference>
<organism evidence="8 9">
    <name type="scientific">Musa acuminata subsp. malaccensis</name>
    <name type="common">Wild banana</name>
    <name type="synonym">Musa malaccensis</name>
    <dbReference type="NCBI Taxonomy" id="214687"/>
    <lineage>
        <taxon>Eukaryota</taxon>
        <taxon>Viridiplantae</taxon>
        <taxon>Streptophyta</taxon>
        <taxon>Embryophyta</taxon>
        <taxon>Tracheophyta</taxon>
        <taxon>Spermatophyta</taxon>
        <taxon>Magnoliopsida</taxon>
        <taxon>Liliopsida</taxon>
        <taxon>Zingiberales</taxon>
        <taxon>Musaceae</taxon>
        <taxon>Musa</taxon>
    </lineage>
</organism>
<evidence type="ECO:0000313" key="7">
    <source>
        <dbReference type="EMBL" id="CAG1848719.1"/>
    </source>
</evidence>
<dbReference type="EMBL" id="HG996468">
    <property type="protein sequence ID" value="CAG1848719.1"/>
    <property type="molecule type" value="Genomic_DNA"/>
</dbReference>
<comment type="subcellular location">
    <subcellularLocation>
        <location evidence="1">Nucleus</location>
    </subcellularLocation>
</comment>
<evidence type="ECO:0000256" key="1">
    <source>
        <dbReference type="ARBA" id="ARBA00004123"/>
    </source>
</evidence>
<gene>
    <name evidence="7" type="ORF">GSMUA_203050.1</name>
</gene>
<dbReference type="InterPro" id="IPR015300">
    <property type="entry name" value="DNA-bd_pseudobarrel_sf"/>
</dbReference>
<sequence length="181" mass="20684">MILCKELTNSDVSNIGRIVLPKREAEAYLPPLSEREGILLDMDDMTLAVTWKFKFRFWPNNKSRMYILENTAGFVRAHCLQAGDFLFIYRNPTSGNHIVRGNKGMPQRSPLDSLQYSSRNQFIVNEDCCSSTLHVKKARSDRRHSPINPNKIIGHGSSSLTMTELNDLEGDITCHPHYFPE</sequence>
<dbReference type="SMART" id="SM01019">
    <property type="entry name" value="B3"/>
    <property type="match status" value="1"/>
</dbReference>
<evidence type="ECO:0000313" key="9">
    <source>
        <dbReference type="Proteomes" id="UP000012960"/>
    </source>
</evidence>
<dbReference type="PANTHER" id="PTHR31140:SF90">
    <property type="entry name" value="B3 DOMAIN-CONTAINING TRANSCRIPTION FACTOR LEC2"/>
    <property type="match status" value="1"/>
</dbReference>
<dbReference type="InterPro" id="IPR044800">
    <property type="entry name" value="LEC2-like"/>
</dbReference>
<dbReference type="GO" id="GO:0003677">
    <property type="term" value="F:DNA binding"/>
    <property type="evidence" value="ECO:0007669"/>
    <property type="project" value="UniProtKB-KW"/>
</dbReference>
<dbReference type="AlphaFoldDB" id="A0A804I6S7"/>
<dbReference type="Gramene" id="Ma03_t00080.1">
    <property type="protein sequence ID" value="Ma03_p00080.1"/>
    <property type="gene ID" value="Ma03_g00080"/>
</dbReference>
<dbReference type="CDD" id="cd10017">
    <property type="entry name" value="B3_DNA"/>
    <property type="match status" value="1"/>
</dbReference>
<dbReference type="Pfam" id="PF02362">
    <property type="entry name" value="B3"/>
    <property type="match status" value="1"/>
</dbReference>
<feature type="domain" description="TF-B3" evidence="6">
    <location>
        <begin position="3"/>
        <end position="102"/>
    </location>
</feature>
<dbReference type="InterPro" id="IPR003340">
    <property type="entry name" value="B3_DNA-bd"/>
</dbReference>
<keyword evidence="9" id="KW-1185">Reference proteome</keyword>
<name>A0A804I6S7_MUSAM</name>
<keyword evidence="3" id="KW-0238">DNA-binding</keyword>
<reference evidence="7" key="1">
    <citation type="submission" date="2021-03" db="EMBL/GenBank/DDBJ databases">
        <authorList>
            <consortium name="Genoscope - CEA"/>
            <person name="William W."/>
        </authorList>
    </citation>
    <scope>NUCLEOTIDE SEQUENCE</scope>
    <source>
        <strain evidence="7">Doubled-haploid Pahang</strain>
    </source>
</reference>
<evidence type="ECO:0000256" key="4">
    <source>
        <dbReference type="ARBA" id="ARBA00023163"/>
    </source>
</evidence>
<protein>
    <submittedName>
        <fullName evidence="7">(wild Malaysian banana) hypothetical protein</fullName>
    </submittedName>
</protein>
<dbReference type="GO" id="GO:0005634">
    <property type="term" value="C:nucleus"/>
    <property type="evidence" value="ECO:0007669"/>
    <property type="project" value="UniProtKB-SubCell"/>
</dbReference>
<evidence type="ECO:0000256" key="3">
    <source>
        <dbReference type="ARBA" id="ARBA00023125"/>
    </source>
</evidence>
<dbReference type="InParanoid" id="A0A804I6S7"/>